<dbReference type="KEGG" id="cbot:ATE48_15000"/>
<dbReference type="InterPro" id="IPR007475">
    <property type="entry name" value="UbiK"/>
</dbReference>
<sequence length="84" mass="9177">MQTTSSVFDDLARLMTGAMGMAQGAQLEAKSFMRAHADRFVAEMDLVSRDEFEAVKQLASDARAEADALKERVAALEALLKDRA</sequence>
<organism evidence="2 3">
    <name type="scientific">Candidatus Viadribacter manganicus</name>
    <dbReference type="NCBI Taxonomy" id="1759059"/>
    <lineage>
        <taxon>Bacteria</taxon>
        <taxon>Pseudomonadati</taxon>
        <taxon>Pseudomonadota</taxon>
        <taxon>Alphaproteobacteria</taxon>
        <taxon>Hyphomonadales</taxon>
        <taxon>Hyphomonadaceae</taxon>
        <taxon>Candidatus Viadribacter</taxon>
    </lineage>
</organism>
<protein>
    <submittedName>
        <fullName evidence="2">Pyrroline-5-carboxylate reductase</fullName>
    </submittedName>
</protein>
<dbReference type="InParanoid" id="A0A1B1AKR1"/>
<proteinExistence type="predicted"/>
<name>A0A1B1AKR1_9PROT</name>
<dbReference type="Pfam" id="PF04380">
    <property type="entry name" value="BMFP"/>
    <property type="match status" value="1"/>
</dbReference>
<dbReference type="EMBL" id="CP013244">
    <property type="protein sequence ID" value="ANP47131.1"/>
    <property type="molecule type" value="Genomic_DNA"/>
</dbReference>
<feature type="coiled-coil region" evidence="1">
    <location>
        <begin position="52"/>
        <end position="79"/>
    </location>
</feature>
<reference evidence="2 3" key="1">
    <citation type="submission" date="2015-11" db="EMBL/GenBank/DDBJ databases">
        <title>Whole-Genome Sequence of Candidatus Oderbacter manganicum from the National Park Lower Oder Valley, Germany.</title>
        <authorList>
            <person name="Braun B."/>
            <person name="Liere K."/>
            <person name="Szewzyk U."/>
        </authorList>
    </citation>
    <scope>NUCLEOTIDE SEQUENCE [LARGE SCALE GENOMIC DNA]</scope>
    <source>
        <strain evidence="2 3">OTSz_A_272</strain>
    </source>
</reference>
<keyword evidence="3" id="KW-1185">Reference proteome</keyword>
<dbReference type="RefSeq" id="WP_066772863.1">
    <property type="nucleotide sequence ID" value="NZ_CP013244.1"/>
</dbReference>
<evidence type="ECO:0000313" key="3">
    <source>
        <dbReference type="Proteomes" id="UP000092498"/>
    </source>
</evidence>
<gene>
    <name evidence="2" type="ORF">ATE48_15000</name>
</gene>
<dbReference type="STRING" id="1759059.ATE48_15000"/>
<evidence type="ECO:0000256" key="1">
    <source>
        <dbReference type="SAM" id="Coils"/>
    </source>
</evidence>
<accession>A0A1B1AKR1</accession>
<dbReference type="AlphaFoldDB" id="A0A1B1AKR1"/>
<dbReference type="OrthoDB" id="7392124at2"/>
<keyword evidence="1" id="KW-0175">Coiled coil</keyword>
<dbReference type="Proteomes" id="UP000092498">
    <property type="component" value="Chromosome"/>
</dbReference>
<evidence type="ECO:0000313" key="2">
    <source>
        <dbReference type="EMBL" id="ANP47131.1"/>
    </source>
</evidence>